<keyword evidence="2" id="KW-1185">Reference proteome</keyword>
<gene>
    <name evidence="1" type="ORF">BKA08_000127</name>
</gene>
<name>A0A7Y9EXR6_9ACTN</name>
<dbReference type="EMBL" id="JACCBE010000001">
    <property type="protein sequence ID" value="NYD55889.1"/>
    <property type="molecule type" value="Genomic_DNA"/>
</dbReference>
<dbReference type="AlphaFoldDB" id="A0A7Y9EXR6"/>
<comment type="caution">
    <text evidence="1">The sequence shown here is derived from an EMBL/GenBank/DDBJ whole genome shotgun (WGS) entry which is preliminary data.</text>
</comment>
<accession>A0A7Y9EXR6</accession>
<evidence type="ECO:0000313" key="2">
    <source>
        <dbReference type="Proteomes" id="UP000516957"/>
    </source>
</evidence>
<evidence type="ECO:0000313" key="1">
    <source>
        <dbReference type="EMBL" id="NYD55889.1"/>
    </source>
</evidence>
<protein>
    <submittedName>
        <fullName evidence="1">Uncharacterized protein</fullName>
    </submittedName>
</protein>
<organism evidence="1 2">
    <name type="scientific">Nocardioides marinisabuli</name>
    <dbReference type="NCBI Taxonomy" id="419476"/>
    <lineage>
        <taxon>Bacteria</taxon>
        <taxon>Bacillati</taxon>
        <taxon>Actinomycetota</taxon>
        <taxon>Actinomycetes</taxon>
        <taxon>Propionibacteriales</taxon>
        <taxon>Nocardioidaceae</taxon>
        <taxon>Nocardioides</taxon>
    </lineage>
</organism>
<proteinExistence type="predicted"/>
<dbReference type="Proteomes" id="UP000516957">
    <property type="component" value="Unassembled WGS sequence"/>
</dbReference>
<reference evidence="1 2" key="1">
    <citation type="submission" date="2020-07" db="EMBL/GenBank/DDBJ databases">
        <title>Sequencing the genomes of 1000 actinobacteria strains.</title>
        <authorList>
            <person name="Klenk H.-P."/>
        </authorList>
    </citation>
    <scope>NUCLEOTIDE SEQUENCE [LARGE SCALE GENOMIC DNA]</scope>
    <source>
        <strain evidence="1 2">DSM 18965</strain>
    </source>
</reference>
<sequence length="54" mass="6154">MHIQPDSLAAAQISARLDEADRRRRHHELARAHRFSRRAERAAAQARTALARAL</sequence>
<dbReference type="RefSeq" id="WP_179613851.1">
    <property type="nucleotide sequence ID" value="NZ_CP059163.1"/>
</dbReference>